<comment type="caution">
    <text evidence="1">The sequence shown here is derived from an EMBL/GenBank/DDBJ whole genome shotgun (WGS) entry which is preliminary data.</text>
</comment>
<keyword evidence="2" id="KW-1185">Reference proteome</keyword>
<dbReference type="AlphaFoldDB" id="A0A5B1CIS6"/>
<dbReference type="CDD" id="cd16377">
    <property type="entry name" value="23S_rRNA_IVP_like"/>
    <property type="match status" value="1"/>
</dbReference>
<proteinExistence type="predicted"/>
<gene>
    <name evidence="1" type="ORF">LF1_30360</name>
</gene>
<dbReference type="Gene3D" id="1.20.1440.60">
    <property type="entry name" value="23S rRNA-intervening sequence"/>
    <property type="match status" value="1"/>
</dbReference>
<organism evidence="1 2">
    <name type="scientific">Rubripirellula obstinata</name>
    <dbReference type="NCBI Taxonomy" id="406547"/>
    <lineage>
        <taxon>Bacteria</taxon>
        <taxon>Pseudomonadati</taxon>
        <taxon>Planctomycetota</taxon>
        <taxon>Planctomycetia</taxon>
        <taxon>Pirellulales</taxon>
        <taxon>Pirellulaceae</taxon>
        <taxon>Rubripirellula</taxon>
    </lineage>
</organism>
<dbReference type="Pfam" id="PF05635">
    <property type="entry name" value="23S_rRNA_IVP"/>
    <property type="match status" value="1"/>
</dbReference>
<accession>A0A5B1CIS6</accession>
<protein>
    <recommendedName>
        <fullName evidence="3">Four helix bundle protein</fullName>
    </recommendedName>
</protein>
<evidence type="ECO:0008006" key="3">
    <source>
        <dbReference type="Google" id="ProtNLM"/>
    </source>
</evidence>
<evidence type="ECO:0000313" key="1">
    <source>
        <dbReference type="EMBL" id="KAA1260496.1"/>
    </source>
</evidence>
<evidence type="ECO:0000313" key="2">
    <source>
        <dbReference type="Proteomes" id="UP000322699"/>
    </source>
</evidence>
<dbReference type="RefSeq" id="WP_068258071.1">
    <property type="nucleotide sequence ID" value="NZ_LWSK01000002.1"/>
</dbReference>
<name>A0A5B1CIS6_9BACT</name>
<dbReference type="Proteomes" id="UP000322699">
    <property type="component" value="Unassembled WGS sequence"/>
</dbReference>
<dbReference type="InterPro" id="IPR036583">
    <property type="entry name" value="23S_rRNA_IVS_sf"/>
</dbReference>
<dbReference type="PANTHER" id="PTHR38471:SF2">
    <property type="entry name" value="FOUR HELIX BUNDLE PROTEIN"/>
    <property type="match status" value="1"/>
</dbReference>
<dbReference type="EMBL" id="VRLW01000001">
    <property type="protein sequence ID" value="KAA1260496.1"/>
    <property type="molecule type" value="Genomic_DNA"/>
</dbReference>
<dbReference type="PANTHER" id="PTHR38471">
    <property type="entry name" value="FOUR HELIX BUNDLE PROTEIN"/>
    <property type="match status" value="1"/>
</dbReference>
<dbReference type="NCBIfam" id="TIGR02436">
    <property type="entry name" value="four helix bundle protein"/>
    <property type="match status" value="1"/>
</dbReference>
<dbReference type="OrthoDB" id="276165at2"/>
<sequence length="161" mass="18930">MSGVKKFTEILFWQRARDWSKEIFFLTKEKPFASDRRLVTQINDSSESTMANIAEGFGRGTQGEFIQFLGYSMGSLLETQSHLVAAYDREYIDAETYRRLFNEGTSIRRMMIAFMKSMKKHGSGVKHIKPPYKSWSSEVWEMYEKFTGEKRPEMFQEDKKT</sequence>
<dbReference type="InterPro" id="IPR012657">
    <property type="entry name" value="23S_rRNA-intervening_sequence"/>
</dbReference>
<reference evidence="1 2" key="1">
    <citation type="submission" date="2019-08" db="EMBL/GenBank/DDBJ databases">
        <title>Deep-cultivation of Planctomycetes and their phenomic and genomic characterization uncovers novel biology.</title>
        <authorList>
            <person name="Wiegand S."/>
            <person name="Jogler M."/>
            <person name="Boedeker C."/>
            <person name="Pinto D."/>
            <person name="Vollmers J."/>
            <person name="Rivas-Marin E."/>
            <person name="Kohn T."/>
            <person name="Peeters S.H."/>
            <person name="Heuer A."/>
            <person name="Rast P."/>
            <person name="Oberbeckmann S."/>
            <person name="Bunk B."/>
            <person name="Jeske O."/>
            <person name="Meyerdierks A."/>
            <person name="Storesund J.E."/>
            <person name="Kallscheuer N."/>
            <person name="Luecker S."/>
            <person name="Lage O.M."/>
            <person name="Pohl T."/>
            <person name="Merkel B.J."/>
            <person name="Hornburger P."/>
            <person name="Mueller R.-W."/>
            <person name="Bruemmer F."/>
            <person name="Labrenz M."/>
            <person name="Spormann A.M."/>
            <person name="Op Den Camp H."/>
            <person name="Overmann J."/>
            <person name="Amann R."/>
            <person name="Jetten M.S.M."/>
            <person name="Mascher T."/>
            <person name="Medema M.H."/>
            <person name="Devos D.P."/>
            <person name="Kaster A.-K."/>
            <person name="Ovreas L."/>
            <person name="Rohde M."/>
            <person name="Galperin M.Y."/>
            <person name="Jogler C."/>
        </authorList>
    </citation>
    <scope>NUCLEOTIDE SEQUENCE [LARGE SCALE GENOMIC DNA]</scope>
    <source>
        <strain evidence="1 2">LF1</strain>
    </source>
</reference>
<dbReference type="SUPFAM" id="SSF158446">
    <property type="entry name" value="IVS-encoded protein-like"/>
    <property type="match status" value="1"/>
</dbReference>